<proteinExistence type="predicted"/>
<organism evidence="2 3">
    <name type="scientific">Galleria mellonella</name>
    <name type="common">Greater wax moth</name>
    <dbReference type="NCBI Taxonomy" id="7137"/>
    <lineage>
        <taxon>Eukaryota</taxon>
        <taxon>Metazoa</taxon>
        <taxon>Ecdysozoa</taxon>
        <taxon>Arthropoda</taxon>
        <taxon>Hexapoda</taxon>
        <taxon>Insecta</taxon>
        <taxon>Pterygota</taxon>
        <taxon>Neoptera</taxon>
        <taxon>Endopterygota</taxon>
        <taxon>Lepidoptera</taxon>
        <taxon>Glossata</taxon>
        <taxon>Ditrysia</taxon>
        <taxon>Pyraloidea</taxon>
        <taxon>Pyralidae</taxon>
        <taxon>Galleriinae</taxon>
        <taxon>Galleria</taxon>
    </lineage>
</organism>
<evidence type="ECO:0000256" key="1">
    <source>
        <dbReference type="SAM" id="SignalP"/>
    </source>
</evidence>
<dbReference type="AlphaFoldDB" id="A0A6J3C563"/>
<evidence type="ECO:0000313" key="3">
    <source>
        <dbReference type="RefSeq" id="XP_031766970.2"/>
    </source>
</evidence>
<protein>
    <submittedName>
        <fullName evidence="3">Uncharacterized protein LOC116413228</fullName>
    </submittedName>
</protein>
<dbReference type="RefSeq" id="XP_031766970.2">
    <property type="nucleotide sequence ID" value="XM_031911110.2"/>
</dbReference>
<accession>A0A6J3C563</accession>
<dbReference type="KEGG" id="gmw:116413228"/>
<feature type="signal peptide" evidence="1">
    <location>
        <begin position="1"/>
        <end position="18"/>
    </location>
</feature>
<dbReference type="GeneID" id="116413228"/>
<dbReference type="InParanoid" id="A0A6J3C563"/>
<sequence>MEALMSLLLLIISAWSQGEPLTEAVQRRRDSFGVYASEFAHDYETFAFAAIPLHSPLPILHILSPTPLRLPLYKHPRHPTLKPADSTHQHIYAPSMNHLLYATPFPEREEIQTTETILYARPNSNGGYTYRRRPVNKRNASKNNTLKEPVIIRVHKYRIVRD</sequence>
<gene>
    <name evidence="3" type="primary">LOC116413228</name>
</gene>
<keyword evidence="1" id="KW-0732">Signal</keyword>
<feature type="chain" id="PRO_5047201811" evidence="1">
    <location>
        <begin position="19"/>
        <end position="162"/>
    </location>
</feature>
<keyword evidence="2" id="KW-1185">Reference proteome</keyword>
<name>A0A6J3C563_GALME</name>
<reference evidence="3" key="1">
    <citation type="submission" date="2025-08" db="UniProtKB">
        <authorList>
            <consortium name="RefSeq"/>
        </authorList>
    </citation>
    <scope>IDENTIFICATION</scope>
    <source>
        <tissue evidence="3">Whole larvae</tissue>
    </source>
</reference>
<evidence type="ECO:0000313" key="2">
    <source>
        <dbReference type="Proteomes" id="UP001652740"/>
    </source>
</evidence>
<dbReference type="Proteomes" id="UP001652740">
    <property type="component" value="Unplaced"/>
</dbReference>